<feature type="region of interest" description="Disordered" evidence="2">
    <location>
        <begin position="311"/>
        <end position="362"/>
    </location>
</feature>
<dbReference type="InterPro" id="IPR004244">
    <property type="entry name" value="Transposase_22"/>
</dbReference>
<keyword evidence="1" id="KW-0175">Coiled coil</keyword>
<dbReference type="OMA" id="WTENDRD"/>
<feature type="coiled-coil region" evidence="1">
    <location>
        <begin position="74"/>
        <end position="147"/>
    </location>
</feature>
<dbReference type="PANTHER" id="PTHR11505">
    <property type="entry name" value="L1 TRANSPOSABLE ELEMENT-RELATED"/>
    <property type="match status" value="1"/>
</dbReference>
<evidence type="ECO:0000256" key="1">
    <source>
        <dbReference type="SAM" id="Coils"/>
    </source>
</evidence>
<name>A0A8C5FEW8_GADMO</name>
<evidence type="ECO:0000256" key="2">
    <source>
        <dbReference type="SAM" id="MobiDB-lite"/>
    </source>
</evidence>
<keyword evidence="4" id="KW-1185">Reference proteome</keyword>
<evidence type="ECO:0000313" key="3">
    <source>
        <dbReference type="Ensembl" id="ENSGMOP00000031688.1"/>
    </source>
</evidence>
<reference evidence="3" key="2">
    <citation type="submission" date="2025-09" db="UniProtKB">
        <authorList>
            <consortium name="Ensembl"/>
        </authorList>
    </citation>
    <scope>IDENTIFICATION</scope>
</reference>
<proteinExistence type="predicted"/>
<organism evidence="3 4">
    <name type="scientific">Gadus morhua</name>
    <name type="common">Atlantic cod</name>
    <dbReference type="NCBI Taxonomy" id="8049"/>
    <lineage>
        <taxon>Eukaryota</taxon>
        <taxon>Metazoa</taxon>
        <taxon>Chordata</taxon>
        <taxon>Craniata</taxon>
        <taxon>Vertebrata</taxon>
        <taxon>Euteleostomi</taxon>
        <taxon>Actinopterygii</taxon>
        <taxon>Neopterygii</taxon>
        <taxon>Teleostei</taxon>
        <taxon>Neoteleostei</taxon>
        <taxon>Acanthomorphata</taxon>
        <taxon>Zeiogadaria</taxon>
        <taxon>Gadariae</taxon>
        <taxon>Gadiformes</taxon>
        <taxon>Gadoidei</taxon>
        <taxon>Gadidae</taxon>
        <taxon>Gadus</taxon>
    </lineage>
</organism>
<protein>
    <recommendedName>
        <fullName evidence="5">L1 transposable element RRM domain-containing protein</fullName>
    </recommendedName>
</protein>
<dbReference type="AlphaFoldDB" id="A0A8C5FEW8"/>
<dbReference type="Ensembl" id="ENSGMOT00000068197.1">
    <property type="protein sequence ID" value="ENSGMOP00000031688.1"/>
    <property type="gene ID" value="ENSGMOG00000034148.1"/>
</dbReference>
<sequence>MEGEKQKKTKLKPSSKHDKTATSDETYEDEDGNEDNGGADKEVANPNMQAIYNEIRALRSDLKSEMSEFRFSFRNDMKKELNEFKGEINQKLEEATSELNATVVRVAEAEQRISDIEDRDEAAREALIQALETQDTLQAKLTELEARSRRNNLRIHGIPEESEGPDLSAFVTKLIKSEVGMPVADMDLGIQRCHRALAPKPPQGAPPRSLVICFLEFRVKEQVLHTAWKKKVVRYEGKRIYFDQDYPPEILKKRKAYAGMLRELKAKGIRFQTPHPAKLKVFFDSGTRIYESAAEAAKDLKKRGITLENVTEPDPTVEKQQRLSTWEKAGANRSGRAVDRGRIREKLRSFQPASPGTSDAAE</sequence>
<reference evidence="3" key="1">
    <citation type="submission" date="2025-08" db="UniProtKB">
        <authorList>
            <consortium name="Ensembl"/>
        </authorList>
    </citation>
    <scope>IDENTIFICATION</scope>
</reference>
<evidence type="ECO:0008006" key="5">
    <source>
        <dbReference type="Google" id="ProtNLM"/>
    </source>
</evidence>
<feature type="region of interest" description="Disordered" evidence="2">
    <location>
        <begin position="1"/>
        <end position="47"/>
    </location>
</feature>
<feature type="compositionally biased region" description="Acidic residues" evidence="2">
    <location>
        <begin position="25"/>
        <end position="34"/>
    </location>
</feature>
<evidence type="ECO:0000313" key="4">
    <source>
        <dbReference type="Proteomes" id="UP000694546"/>
    </source>
</evidence>
<dbReference type="Proteomes" id="UP000694546">
    <property type="component" value="Chromosome 17"/>
</dbReference>
<feature type="compositionally biased region" description="Polar residues" evidence="2">
    <location>
        <begin position="351"/>
        <end position="362"/>
    </location>
</feature>
<dbReference type="GeneTree" id="ENSGT00940000160789"/>
<feature type="compositionally biased region" description="Basic and acidic residues" evidence="2">
    <location>
        <begin position="336"/>
        <end position="348"/>
    </location>
</feature>
<accession>A0A8C5FEW8</accession>
<dbReference type="Gene3D" id="3.30.70.1820">
    <property type="entry name" value="L1 transposable element, RRM domain"/>
    <property type="match status" value="1"/>
</dbReference>